<organism evidence="1 2">
    <name type="scientific">Lederbergia citri</name>
    <dbReference type="NCBI Taxonomy" id="2833580"/>
    <lineage>
        <taxon>Bacteria</taxon>
        <taxon>Bacillati</taxon>
        <taxon>Bacillota</taxon>
        <taxon>Bacilli</taxon>
        <taxon>Bacillales</taxon>
        <taxon>Bacillaceae</taxon>
        <taxon>Lederbergia</taxon>
    </lineage>
</organism>
<dbReference type="Proteomes" id="UP000681414">
    <property type="component" value="Unassembled WGS sequence"/>
</dbReference>
<protein>
    <recommendedName>
        <fullName evidence="3">Flagellar operon protein (TIGR03826 family)</fullName>
    </recommendedName>
</protein>
<proteinExistence type="predicted"/>
<dbReference type="NCBIfam" id="TIGR03826">
    <property type="entry name" value="YvyF"/>
    <property type="match status" value="1"/>
</dbReference>
<evidence type="ECO:0000313" key="1">
    <source>
        <dbReference type="EMBL" id="MBS4195515.1"/>
    </source>
</evidence>
<comment type="caution">
    <text evidence="1">The sequence shown here is derived from an EMBL/GenBank/DDBJ whole genome shotgun (WGS) entry which is preliminary data.</text>
</comment>
<dbReference type="RefSeq" id="WP_213124730.1">
    <property type="nucleotide sequence ID" value="NZ_JAGYPG010000002.1"/>
</dbReference>
<dbReference type="AlphaFoldDB" id="A0A942YHK5"/>
<evidence type="ECO:0000313" key="2">
    <source>
        <dbReference type="Proteomes" id="UP000681414"/>
    </source>
</evidence>
<accession>A0A942YHK5</accession>
<gene>
    <name evidence="1" type="ORF">KHA97_10645</name>
</gene>
<evidence type="ECO:0008006" key="3">
    <source>
        <dbReference type="Google" id="ProtNLM"/>
    </source>
</evidence>
<keyword evidence="2" id="KW-1185">Reference proteome</keyword>
<sequence>MDLLNCPNCGEIFVKNSVRDVCDKCYREEEALFDKVYRFLRKQENRASRIERVSEATGAPEKLLYKWLKRGRLHTTQFPNLGYPCDRCGNIIKEGKLCDDCKTGIKGELDIYEKEQERLEKLNKAVYYSQDRRR</sequence>
<dbReference type="EMBL" id="JAGYPG010000002">
    <property type="protein sequence ID" value="MBS4195515.1"/>
    <property type="molecule type" value="Genomic_DNA"/>
</dbReference>
<dbReference type="InterPro" id="IPR022258">
    <property type="entry name" value="Flagellar_operon_YvyF"/>
</dbReference>
<reference evidence="1 2" key="1">
    <citation type="submission" date="2021-05" db="EMBL/GenBank/DDBJ databases">
        <title>Novel Bacillus species.</title>
        <authorList>
            <person name="Liu G."/>
        </authorList>
    </citation>
    <scope>NUCLEOTIDE SEQUENCE [LARGE SCALE GENOMIC DNA]</scope>
    <source>
        <strain evidence="2">FJAT-49780</strain>
    </source>
</reference>
<name>A0A942YHK5_9BACI</name>